<evidence type="ECO:0000313" key="3">
    <source>
        <dbReference type="EMBL" id="KAB0796375.1"/>
    </source>
</evidence>
<dbReference type="InterPro" id="IPR000008">
    <property type="entry name" value="C2_dom"/>
</dbReference>
<dbReference type="AlphaFoldDB" id="A0A1Y1KE72"/>
<dbReference type="PANTHER" id="PTHR10024">
    <property type="entry name" value="SYNAPTOTAGMIN"/>
    <property type="match status" value="1"/>
</dbReference>
<protein>
    <recommendedName>
        <fullName evidence="1">C2 domain-containing protein</fullName>
    </recommendedName>
</protein>
<dbReference type="Gene3D" id="2.60.40.150">
    <property type="entry name" value="C2 domain"/>
    <property type="match status" value="1"/>
</dbReference>
<gene>
    <name evidence="3" type="ORF">PPYR_10436</name>
</gene>
<dbReference type="InParanoid" id="A0A1Y1KE72"/>
<reference evidence="2" key="1">
    <citation type="journal article" date="2016" name="Sci. Rep.">
        <title>Molecular characterization of firefly nuptial gifts: a multi-omics approach sheds light on postcopulatory sexual selection.</title>
        <authorList>
            <person name="Al-Wathiqui N."/>
            <person name="Fallon T.R."/>
            <person name="South A."/>
            <person name="Weng J.K."/>
            <person name="Lewis S.M."/>
        </authorList>
    </citation>
    <scope>NUCLEOTIDE SEQUENCE</scope>
</reference>
<accession>A0A1Y1KE72</accession>
<dbReference type="GO" id="GO:0001786">
    <property type="term" value="F:phosphatidylserine binding"/>
    <property type="evidence" value="ECO:0007669"/>
    <property type="project" value="TreeGrafter"/>
</dbReference>
<dbReference type="Proteomes" id="UP000327044">
    <property type="component" value="Unassembled WGS sequence"/>
</dbReference>
<evidence type="ECO:0000313" key="4">
    <source>
        <dbReference type="Proteomes" id="UP000327044"/>
    </source>
</evidence>
<reference evidence="3 4" key="2">
    <citation type="journal article" date="2018" name="Elife">
        <title>Firefly genomes illuminate parallel origins of bioluminescence in beetles.</title>
        <authorList>
            <person name="Fallon T.R."/>
            <person name="Lower S.E."/>
            <person name="Chang C.H."/>
            <person name="Bessho-Uehara M."/>
            <person name="Martin G.J."/>
            <person name="Bewick A.J."/>
            <person name="Behringer M."/>
            <person name="Debat H.J."/>
            <person name="Wong I."/>
            <person name="Day J.C."/>
            <person name="Suvorov A."/>
            <person name="Silva C.J."/>
            <person name="Stanger-Hall K.F."/>
            <person name="Hall D.W."/>
            <person name="Schmitz R.J."/>
            <person name="Nelson D.R."/>
            <person name="Lewis S.M."/>
            <person name="Shigenobu S."/>
            <person name="Bybee S.M."/>
            <person name="Larracuente A.M."/>
            <person name="Oba Y."/>
            <person name="Weng J.K."/>
        </authorList>
    </citation>
    <scope>NUCLEOTIDE SEQUENCE [LARGE SCALE GENOMIC DNA]</scope>
    <source>
        <strain evidence="3">1611_PpyrPB1</strain>
        <tissue evidence="3">Whole body</tissue>
    </source>
</reference>
<evidence type="ECO:0000259" key="1">
    <source>
        <dbReference type="Pfam" id="PF00168"/>
    </source>
</evidence>
<organism evidence="2">
    <name type="scientific">Photinus pyralis</name>
    <name type="common">Common eastern firefly</name>
    <name type="synonym">Lampyris pyralis</name>
    <dbReference type="NCBI Taxonomy" id="7054"/>
    <lineage>
        <taxon>Eukaryota</taxon>
        <taxon>Metazoa</taxon>
        <taxon>Ecdysozoa</taxon>
        <taxon>Arthropoda</taxon>
        <taxon>Hexapoda</taxon>
        <taxon>Insecta</taxon>
        <taxon>Pterygota</taxon>
        <taxon>Neoptera</taxon>
        <taxon>Endopterygota</taxon>
        <taxon>Coleoptera</taxon>
        <taxon>Polyphaga</taxon>
        <taxon>Elateriformia</taxon>
        <taxon>Elateroidea</taxon>
        <taxon>Lampyridae</taxon>
        <taxon>Lampyrinae</taxon>
        <taxon>Photinus</taxon>
    </lineage>
</organism>
<keyword evidence="4" id="KW-1185">Reference proteome</keyword>
<dbReference type="SUPFAM" id="SSF49562">
    <property type="entry name" value="C2 domain (Calcium/lipid-binding domain, CaLB)"/>
    <property type="match status" value="1"/>
</dbReference>
<dbReference type="EMBL" id="GEZM01086089">
    <property type="protein sequence ID" value="JAV59782.1"/>
    <property type="molecule type" value="Transcribed_RNA"/>
</dbReference>
<dbReference type="GO" id="GO:0070382">
    <property type="term" value="C:exocytic vesicle"/>
    <property type="evidence" value="ECO:0007669"/>
    <property type="project" value="TreeGrafter"/>
</dbReference>
<dbReference type="PANTHER" id="PTHR10024:SF374">
    <property type="entry name" value="C2 DOMAIN-CONTAINING PROTEIN"/>
    <property type="match status" value="1"/>
</dbReference>
<dbReference type="OrthoDB" id="8251120at2759"/>
<dbReference type="GO" id="GO:0030276">
    <property type="term" value="F:clathrin binding"/>
    <property type="evidence" value="ECO:0007669"/>
    <property type="project" value="TreeGrafter"/>
</dbReference>
<evidence type="ECO:0000313" key="2">
    <source>
        <dbReference type="EMBL" id="JAV59782.1"/>
    </source>
</evidence>
<feature type="domain" description="C2" evidence="1">
    <location>
        <begin position="43"/>
        <end position="101"/>
    </location>
</feature>
<dbReference type="Pfam" id="PF00168">
    <property type="entry name" value="C2"/>
    <property type="match status" value="1"/>
</dbReference>
<proteinExistence type="predicted"/>
<name>A0A1Y1KE72_PHOPY</name>
<dbReference type="GO" id="GO:0005886">
    <property type="term" value="C:plasma membrane"/>
    <property type="evidence" value="ECO:0007669"/>
    <property type="project" value="TreeGrafter"/>
</dbReference>
<dbReference type="EMBL" id="VVIM01000007">
    <property type="protein sequence ID" value="KAB0796375.1"/>
    <property type="molecule type" value="Genomic_DNA"/>
</dbReference>
<dbReference type="GO" id="GO:0005509">
    <property type="term" value="F:calcium ion binding"/>
    <property type="evidence" value="ECO:0007669"/>
    <property type="project" value="TreeGrafter"/>
</dbReference>
<dbReference type="GO" id="GO:0017156">
    <property type="term" value="P:calcium-ion regulated exocytosis"/>
    <property type="evidence" value="ECO:0007669"/>
    <property type="project" value="TreeGrafter"/>
</dbReference>
<dbReference type="GO" id="GO:0000149">
    <property type="term" value="F:SNARE binding"/>
    <property type="evidence" value="ECO:0007669"/>
    <property type="project" value="TreeGrafter"/>
</dbReference>
<dbReference type="GO" id="GO:0005544">
    <property type="term" value="F:calcium-dependent phospholipid binding"/>
    <property type="evidence" value="ECO:0007669"/>
    <property type="project" value="TreeGrafter"/>
</dbReference>
<sequence>MSVNIKKIKNLLSLKTSNLVNSANAAGKPQIGFKIAYNEDTKELKVKVIGARHLPPLYGNVRPEGYLVKVRVFPAREKFETQLVKDSWPTFNEDFTFTLPTASRGSFESFFTGKFVVLTVYALLNSQQNTVGSKSKRSLKKFFSFGENEEEKRERRRSSNRMSLTNRRTVGAVTYNLEYKTFTLELKNNFCGTPDIWREIQDISSGLDVESRESKKGSVEVTLVYSNSEDGNNDLFEISLSRLRCSMSTMTEHEQLKGSLYIKMTSTRQDVLISKWKSDPFEPTISLKIEPQTAVLQTFVKNNDLKDVKIVIKLKCKNLVGKKTLLGEFTIDYKTKIWAQVIKVPCSPITRMINLE</sequence>
<dbReference type="FunCoup" id="A0A1Y1KE72">
    <property type="interactions" value="4"/>
</dbReference>
<reference evidence="3" key="3">
    <citation type="submission" date="2019-08" db="EMBL/GenBank/DDBJ databases">
        <authorList>
            <consortium name="Photinus pyralis genome working group"/>
            <person name="Fallon T.R."/>
            <person name="Sander Lower S.E."/>
            <person name="Weng J.-K."/>
        </authorList>
    </citation>
    <scope>NUCLEOTIDE SEQUENCE</scope>
    <source>
        <strain evidence="3">1611_PpyrPB1</strain>
        <tissue evidence="3">Whole body</tissue>
    </source>
</reference>
<dbReference type="InterPro" id="IPR035892">
    <property type="entry name" value="C2_domain_sf"/>
</dbReference>